<protein>
    <submittedName>
        <fullName evidence="3">Uncharacterized protein</fullName>
    </submittedName>
</protein>
<keyword evidence="2" id="KW-0812">Transmembrane</keyword>
<feature type="region of interest" description="Disordered" evidence="1">
    <location>
        <begin position="1"/>
        <end position="20"/>
    </location>
</feature>
<evidence type="ECO:0000313" key="3">
    <source>
        <dbReference type="EMBL" id="KAL1405561.1"/>
    </source>
</evidence>
<keyword evidence="2" id="KW-1133">Transmembrane helix</keyword>
<evidence type="ECO:0000313" key="4">
    <source>
        <dbReference type="Proteomes" id="UP001565368"/>
    </source>
</evidence>
<evidence type="ECO:0000256" key="2">
    <source>
        <dbReference type="SAM" id="Phobius"/>
    </source>
</evidence>
<organism evidence="3 4">
    <name type="scientific">Vanrija albida</name>
    <dbReference type="NCBI Taxonomy" id="181172"/>
    <lineage>
        <taxon>Eukaryota</taxon>
        <taxon>Fungi</taxon>
        <taxon>Dikarya</taxon>
        <taxon>Basidiomycota</taxon>
        <taxon>Agaricomycotina</taxon>
        <taxon>Tremellomycetes</taxon>
        <taxon>Trichosporonales</taxon>
        <taxon>Trichosporonaceae</taxon>
        <taxon>Vanrija</taxon>
    </lineage>
</organism>
<name>A0ABR3PSZ5_9TREE</name>
<dbReference type="RefSeq" id="XP_069205505.1">
    <property type="nucleotide sequence ID" value="XM_069357568.1"/>
</dbReference>
<feature type="transmembrane region" description="Helical" evidence="2">
    <location>
        <begin position="122"/>
        <end position="142"/>
    </location>
</feature>
<accession>A0ABR3PSZ5</accession>
<dbReference type="EMBL" id="JBBXJM010000007">
    <property type="protein sequence ID" value="KAL1405561.1"/>
    <property type="molecule type" value="Genomic_DNA"/>
</dbReference>
<comment type="caution">
    <text evidence="3">The sequence shown here is derived from an EMBL/GenBank/DDBJ whole genome shotgun (WGS) entry which is preliminary data.</text>
</comment>
<gene>
    <name evidence="3" type="ORF">Q8F55_009200</name>
</gene>
<evidence type="ECO:0000256" key="1">
    <source>
        <dbReference type="SAM" id="MobiDB-lite"/>
    </source>
</evidence>
<feature type="transmembrane region" description="Helical" evidence="2">
    <location>
        <begin position="29"/>
        <end position="47"/>
    </location>
</feature>
<keyword evidence="2" id="KW-0472">Membrane</keyword>
<proteinExistence type="predicted"/>
<dbReference type="Proteomes" id="UP001565368">
    <property type="component" value="Unassembled WGS sequence"/>
</dbReference>
<dbReference type="GeneID" id="95990243"/>
<keyword evidence="4" id="KW-1185">Reference proteome</keyword>
<sequence>MSLPQFATPHPPLLAPTSPSREAQPLHRAFVSVVLAGLPPLLLLWSFGVAGLAHLAGCLLALAASLCTFILLLRGLCTVFGERFARAVLFVLPVAFAFASVLLAWWPAPRAPYALSDICHPLWRLLGAAFINPSLYGITGIIRDALTPEMERADEAGCRCHEAACQEKVDV</sequence>
<feature type="transmembrane region" description="Helical" evidence="2">
    <location>
        <begin position="53"/>
        <end position="72"/>
    </location>
</feature>
<reference evidence="3 4" key="1">
    <citation type="submission" date="2023-08" db="EMBL/GenBank/DDBJ databases">
        <title>Annotated Genome Sequence of Vanrija albida AlHP1.</title>
        <authorList>
            <person name="Herzog R."/>
        </authorList>
    </citation>
    <scope>NUCLEOTIDE SEQUENCE [LARGE SCALE GENOMIC DNA]</scope>
    <source>
        <strain evidence="3 4">AlHP1</strain>
    </source>
</reference>
<feature type="transmembrane region" description="Helical" evidence="2">
    <location>
        <begin position="84"/>
        <end position="106"/>
    </location>
</feature>